<comment type="function">
    <text evidence="2">Allows the formation of correctly charged Asn-tRNA(Asn) or Gln-tRNA(Gln) through the transamidation of misacylated Asp-tRNA(Asn) or Glu-tRNA(Gln) in organisms which lack either or both of asparaginyl-tRNA or glutaminyl-tRNA synthetases. The reaction takes place in the presence of glutamine and ATP through an activated phospho-Asp-tRNA(Asn) or phospho-Glu-tRNA(Gln).</text>
</comment>
<evidence type="ECO:0000313" key="3">
    <source>
        <dbReference type="EMBL" id="MYG38483.1"/>
    </source>
</evidence>
<keyword evidence="2" id="KW-0067">ATP-binding</keyword>
<comment type="similarity">
    <text evidence="2">Belongs to the GatC family.</text>
</comment>
<keyword evidence="2" id="KW-0547">Nucleotide-binding</keyword>
<reference evidence="3" key="1">
    <citation type="submission" date="2019-09" db="EMBL/GenBank/DDBJ databases">
        <title>Characterisation of the sponge microbiome using genome-centric metagenomics.</title>
        <authorList>
            <person name="Engelberts J.P."/>
            <person name="Robbins S.J."/>
            <person name="De Goeij J.M."/>
            <person name="Aranda M."/>
            <person name="Bell S.C."/>
            <person name="Webster N.S."/>
        </authorList>
    </citation>
    <scope>NUCLEOTIDE SEQUENCE</scope>
    <source>
        <strain evidence="3">SB0676_bin_10</strain>
    </source>
</reference>
<dbReference type="EC" id="6.3.5.-" evidence="2"/>
<keyword evidence="1 2" id="KW-0648">Protein biosynthesis</keyword>
<dbReference type="GO" id="GO:0006412">
    <property type="term" value="P:translation"/>
    <property type="evidence" value="ECO:0007669"/>
    <property type="project" value="UniProtKB-UniRule"/>
</dbReference>
<dbReference type="GO" id="GO:0006450">
    <property type="term" value="P:regulation of translational fidelity"/>
    <property type="evidence" value="ECO:0007669"/>
    <property type="project" value="InterPro"/>
</dbReference>
<dbReference type="PANTHER" id="PTHR15004:SF0">
    <property type="entry name" value="GLUTAMYL-TRNA(GLN) AMIDOTRANSFERASE SUBUNIT C, MITOCHONDRIAL"/>
    <property type="match status" value="1"/>
</dbReference>
<name>A0A6B1FBZ1_9SYNE</name>
<comment type="catalytic activity">
    <reaction evidence="2">
        <text>L-aspartyl-tRNA(Asn) + L-glutamine + ATP + H2O = L-asparaginyl-tRNA(Asn) + L-glutamate + ADP + phosphate + 2 H(+)</text>
        <dbReference type="Rhea" id="RHEA:14513"/>
        <dbReference type="Rhea" id="RHEA-COMP:9674"/>
        <dbReference type="Rhea" id="RHEA-COMP:9677"/>
        <dbReference type="ChEBI" id="CHEBI:15377"/>
        <dbReference type="ChEBI" id="CHEBI:15378"/>
        <dbReference type="ChEBI" id="CHEBI:29985"/>
        <dbReference type="ChEBI" id="CHEBI:30616"/>
        <dbReference type="ChEBI" id="CHEBI:43474"/>
        <dbReference type="ChEBI" id="CHEBI:58359"/>
        <dbReference type="ChEBI" id="CHEBI:78515"/>
        <dbReference type="ChEBI" id="CHEBI:78516"/>
        <dbReference type="ChEBI" id="CHEBI:456216"/>
    </reaction>
</comment>
<dbReference type="GO" id="GO:0016740">
    <property type="term" value="F:transferase activity"/>
    <property type="evidence" value="ECO:0007669"/>
    <property type="project" value="UniProtKB-KW"/>
</dbReference>
<comment type="catalytic activity">
    <reaction evidence="2">
        <text>L-glutamyl-tRNA(Gln) + L-glutamine + ATP + H2O = L-glutaminyl-tRNA(Gln) + L-glutamate + ADP + phosphate + H(+)</text>
        <dbReference type="Rhea" id="RHEA:17521"/>
        <dbReference type="Rhea" id="RHEA-COMP:9681"/>
        <dbReference type="Rhea" id="RHEA-COMP:9684"/>
        <dbReference type="ChEBI" id="CHEBI:15377"/>
        <dbReference type="ChEBI" id="CHEBI:15378"/>
        <dbReference type="ChEBI" id="CHEBI:29985"/>
        <dbReference type="ChEBI" id="CHEBI:30616"/>
        <dbReference type="ChEBI" id="CHEBI:43474"/>
        <dbReference type="ChEBI" id="CHEBI:58359"/>
        <dbReference type="ChEBI" id="CHEBI:78520"/>
        <dbReference type="ChEBI" id="CHEBI:78521"/>
        <dbReference type="ChEBI" id="CHEBI:456216"/>
    </reaction>
</comment>
<organism evidence="3">
    <name type="scientific">Synechococcus sp. SB0676_bin_10</name>
    <dbReference type="NCBI Taxonomy" id="2604869"/>
    <lineage>
        <taxon>Bacteria</taxon>
        <taxon>Bacillati</taxon>
        <taxon>Cyanobacteriota</taxon>
        <taxon>Cyanophyceae</taxon>
        <taxon>Synechococcales</taxon>
        <taxon>Synechococcaceae</taxon>
        <taxon>Synechococcus</taxon>
    </lineage>
</organism>
<dbReference type="GO" id="GO:0050567">
    <property type="term" value="F:glutaminyl-tRNA synthase (glutamine-hydrolyzing) activity"/>
    <property type="evidence" value="ECO:0007669"/>
    <property type="project" value="UniProtKB-UniRule"/>
</dbReference>
<dbReference type="PANTHER" id="PTHR15004">
    <property type="entry name" value="GLUTAMYL-TRNA(GLN) AMIDOTRANSFERASE SUBUNIT C, MITOCHONDRIAL"/>
    <property type="match status" value="1"/>
</dbReference>
<comment type="subunit">
    <text evidence="2">Heterotrimer of A, B and C subunits.</text>
</comment>
<dbReference type="GO" id="GO:0005524">
    <property type="term" value="F:ATP binding"/>
    <property type="evidence" value="ECO:0007669"/>
    <property type="project" value="UniProtKB-KW"/>
</dbReference>
<accession>A0A6B1FBZ1</accession>
<keyword evidence="3" id="KW-0808">Transferase</keyword>
<proteinExistence type="inferred from homology"/>
<dbReference type="Gene3D" id="1.10.20.60">
    <property type="entry name" value="Glu-tRNAGln amidotransferase C subunit, N-terminal domain"/>
    <property type="match status" value="1"/>
</dbReference>
<dbReference type="GO" id="GO:0070681">
    <property type="term" value="P:glutaminyl-tRNAGln biosynthesis via transamidation"/>
    <property type="evidence" value="ECO:0007669"/>
    <property type="project" value="TreeGrafter"/>
</dbReference>
<sequence length="101" mass="11144">MGSINRDDVRHVARLARLALPEEHVATITGQLESILDYVSHLQSIDTTGVPPTTRAVEVVNVTRADQVNPTTVREELLNQAPRREGNLLVVPRILADQEAD</sequence>
<dbReference type="HAMAP" id="MF_00122">
    <property type="entry name" value="GatC"/>
    <property type="match status" value="1"/>
</dbReference>
<dbReference type="InterPro" id="IPR036113">
    <property type="entry name" value="Asp/Glu-ADT_sf_sub_c"/>
</dbReference>
<comment type="caution">
    <text evidence="3">The sequence shown here is derived from an EMBL/GenBank/DDBJ whole genome shotgun (WGS) entry which is preliminary data.</text>
</comment>
<evidence type="ECO:0000256" key="2">
    <source>
        <dbReference type="HAMAP-Rule" id="MF_00122"/>
    </source>
</evidence>
<dbReference type="SUPFAM" id="SSF141000">
    <property type="entry name" value="Glu-tRNAGln amidotransferase C subunit"/>
    <property type="match status" value="1"/>
</dbReference>
<dbReference type="AlphaFoldDB" id="A0A6B1FBZ1"/>
<dbReference type="Pfam" id="PF02686">
    <property type="entry name" value="GatC"/>
    <property type="match status" value="1"/>
</dbReference>
<gene>
    <name evidence="2 3" type="primary">gatC</name>
    <name evidence="3" type="ORF">F4162_05765</name>
</gene>
<dbReference type="EMBL" id="VYDO01000186">
    <property type="protein sequence ID" value="MYG38483.1"/>
    <property type="molecule type" value="Genomic_DNA"/>
</dbReference>
<dbReference type="NCBIfam" id="TIGR00135">
    <property type="entry name" value="gatC"/>
    <property type="match status" value="1"/>
</dbReference>
<evidence type="ECO:0000256" key="1">
    <source>
        <dbReference type="ARBA" id="ARBA00022917"/>
    </source>
</evidence>
<keyword evidence="2" id="KW-0436">Ligase</keyword>
<protein>
    <recommendedName>
        <fullName evidence="2">Aspartyl/glutamyl-tRNA(Asn/Gln) amidotransferase subunit C</fullName>
        <shortName evidence="2">Asp/Glu-ADT subunit C</shortName>
        <ecNumber evidence="2">6.3.5.-</ecNumber>
    </recommendedName>
</protein>
<dbReference type="InterPro" id="IPR003837">
    <property type="entry name" value="GatC"/>
</dbReference>